<gene>
    <name evidence="5" type="ORF">DFH08DRAFT_1054500</name>
</gene>
<dbReference type="EMBL" id="JARIHO010000093">
    <property type="protein sequence ID" value="KAJ7306297.1"/>
    <property type="molecule type" value="Genomic_DNA"/>
</dbReference>
<dbReference type="Gene3D" id="3.40.50.1820">
    <property type="entry name" value="alpha/beta hydrolase"/>
    <property type="match status" value="2"/>
</dbReference>
<keyword evidence="5" id="KW-0378">Hydrolase</keyword>
<sequence length="323" mass="35267">MSTTIPHIDQHVFIVPSFTLECGTELKEALVAYKTWGRPATTSWLFATRSPAAPTSRTGGPPHGAQQGLRSLALLEEVLHLLRQHPRLAVRLRLPHHPDPASPLRRPYGPTFPPTSIRDDVRIHLHVLHAHLGVRRVAAVIGGSMGGMTALEWPLCAPPEFMQRIVVLASSARHSAWCIAWGESQRQSIYSDPAYRRGYYYEVEGGEQPRNGLAAARMCALLTYRSRDSCERRFGRKVHAAVGKPATPTPTSKGGEAGLMTPPASPALEAVDLHNDGQRSPSSSSHRRDVDDARLGTYMPASCPVATTGIAATQMSENLLYNI</sequence>
<dbReference type="PANTHER" id="PTHR32268:SF11">
    <property type="entry name" value="HOMOSERINE O-ACETYLTRANSFERASE"/>
    <property type="match status" value="1"/>
</dbReference>
<comment type="similarity">
    <text evidence="1">Belongs to the AB hydrolase superfamily. MetX family.</text>
</comment>
<protein>
    <submittedName>
        <fullName evidence="5">Alpha/Beta hydrolase protein</fullName>
    </submittedName>
</protein>
<dbReference type="GO" id="GO:0009092">
    <property type="term" value="P:homoserine metabolic process"/>
    <property type="evidence" value="ECO:0007669"/>
    <property type="project" value="TreeGrafter"/>
</dbReference>
<evidence type="ECO:0000256" key="3">
    <source>
        <dbReference type="SAM" id="MobiDB-lite"/>
    </source>
</evidence>
<dbReference type="InterPro" id="IPR029058">
    <property type="entry name" value="AB_hydrolase_fold"/>
</dbReference>
<dbReference type="AlphaFoldDB" id="A0AAD7EAS3"/>
<feature type="region of interest" description="Disordered" evidence="3">
    <location>
        <begin position="242"/>
        <end position="264"/>
    </location>
</feature>
<organism evidence="5 6">
    <name type="scientific">Mycena albidolilacea</name>
    <dbReference type="NCBI Taxonomy" id="1033008"/>
    <lineage>
        <taxon>Eukaryota</taxon>
        <taxon>Fungi</taxon>
        <taxon>Dikarya</taxon>
        <taxon>Basidiomycota</taxon>
        <taxon>Agaricomycotina</taxon>
        <taxon>Agaricomycetes</taxon>
        <taxon>Agaricomycetidae</taxon>
        <taxon>Agaricales</taxon>
        <taxon>Marasmiineae</taxon>
        <taxon>Mycenaceae</taxon>
        <taxon>Mycena</taxon>
    </lineage>
</organism>
<accession>A0AAD7EAS3</accession>
<dbReference type="GO" id="GO:0004414">
    <property type="term" value="F:homoserine O-acetyltransferase activity"/>
    <property type="evidence" value="ECO:0007669"/>
    <property type="project" value="TreeGrafter"/>
</dbReference>
<dbReference type="InterPro" id="IPR008220">
    <property type="entry name" value="HAT_MetX-like"/>
</dbReference>
<dbReference type="Pfam" id="PF00561">
    <property type="entry name" value="Abhydrolase_1"/>
    <property type="match status" value="1"/>
</dbReference>
<dbReference type="GO" id="GO:0016787">
    <property type="term" value="F:hydrolase activity"/>
    <property type="evidence" value="ECO:0007669"/>
    <property type="project" value="UniProtKB-KW"/>
</dbReference>
<evidence type="ECO:0000256" key="1">
    <source>
        <dbReference type="ARBA" id="ARBA00006886"/>
    </source>
</evidence>
<evidence type="ECO:0000313" key="6">
    <source>
        <dbReference type="Proteomes" id="UP001218218"/>
    </source>
</evidence>
<dbReference type="InterPro" id="IPR000073">
    <property type="entry name" value="AB_hydrolase_1"/>
</dbReference>
<evidence type="ECO:0000313" key="5">
    <source>
        <dbReference type="EMBL" id="KAJ7306297.1"/>
    </source>
</evidence>
<reference evidence="5" key="1">
    <citation type="submission" date="2023-03" db="EMBL/GenBank/DDBJ databases">
        <title>Massive genome expansion in bonnet fungi (Mycena s.s.) driven by repeated elements and novel gene families across ecological guilds.</title>
        <authorList>
            <consortium name="Lawrence Berkeley National Laboratory"/>
            <person name="Harder C.B."/>
            <person name="Miyauchi S."/>
            <person name="Viragh M."/>
            <person name="Kuo A."/>
            <person name="Thoen E."/>
            <person name="Andreopoulos B."/>
            <person name="Lu D."/>
            <person name="Skrede I."/>
            <person name="Drula E."/>
            <person name="Henrissat B."/>
            <person name="Morin E."/>
            <person name="Kohler A."/>
            <person name="Barry K."/>
            <person name="LaButti K."/>
            <person name="Morin E."/>
            <person name="Salamov A."/>
            <person name="Lipzen A."/>
            <person name="Mereny Z."/>
            <person name="Hegedus B."/>
            <person name="Baldrian P."/>
            <person name="Stursova M."/>
            <person name="Weitz H."/>
            <person name="Taylor A."/>
            <person name="Grigoriev I.V."/>
            <person name="Nagy L.G."/>
            <person name="Martin F."/>
            <person name="Kauserud H."/>
        </authorList>
    </citation>
    <scope>NUCLEOTIDE SEQUENCE</scope>
    <source>
        <strain evidence="5">CBHHK002</strain>
    </source>
</reference>
<evidence type="ECO:0000259" key="4">
    <source>
        <dbReference type="Pfam" id="PF00561"/>
    </source>
</evidence>
<dbReference type="Proteomes" id="UP001218218">
    <property type="component" value="Unassembled WGS sequence"/>
</dbReference>
<keyword evidence="2" id="KW-0808">Transferase</keyword>
<evidence type="ECO:0000256" key="2">
    <source>
        <dbReference type="ARBA" id="ARBA00022679"/>
    </source>
</evidence>
<dbReference type="GO" id="GO:0009086">
    <property type="term" value="P:methionine biosynthetic process"/>
    <property type="evidence" value="ECO:0007669"/>
    <property type="project" value="TreeGrafter"/>
</dbReference>
<dbReference type="PANTHER" id="PTHR32268">
    <property type="entry name" value="HOMOSERINE O-ACETYLTRANSFERASE"/>
    <property type="match status" value="1"/>
</dbReference>
<dbReference type="SUPFAM" id="SSF53474">
    <property type="entry name" value="alpha/beta-Hydrolases"/>
    <property type="match status" value="1"/>
</dbReference>
<name>A0AAD7EAS3_9AGAR</name>
<keyword evidence="6" id="KW-1185">Reference proteome</keyword>
<feature type="domain" description="AB hydrolase-1" evidence="4">
    <location>
        <begin position="120"/>
        <end position="204"/>
    </location>
</feature>
<comment type="caution">
    <text evidence="5">The sequence shown here is derived from an EMBL/GenBank/DDBJ whole genome shotgun (WGS) entry which is preliminary data.</text>
</comment>
<proteinExistence type="inferred from homology"/>